<dbReference type="CDD" id="cd00229">
    <property type="entry name" value="SGNH_hydrolase"/>
    <property type="match status" value="1"/>
</dbReference>
<dbReference type="GO" id="GO:0004622">
    <property type="term" value="F:phosphatidylcholine lysophospholipase activity"/>
    <property type="evidence" value="ECO:0007669"/>
    <property type="project" value="TreeGrafter"/>
</dbReference>
<accession>H6LIN8</accession>
<organism evidence="1 2">
    <name type="scientific">Acetobacterium woodii (strain ATCC 29683 / DSM 1030 / JCM 2381 / KCTC 1655 / WB1)</name>
    <dbReference type="NCBI Taxonomy" id="931626"/>
    <lineage>
        <taxon>Bacteria</taxon>
        <taxon>Bacillati</taxon>
        <taxon>Bacillota</taxon>
        <taxon>Clostridia</taxon>
        <taxon>Eubacteriales</taxon>
        <taxon>Eubacteriaceae</taxon>
        <taxon>Acetobacterium</taxon>
    </lineage>
</organism>
<dbReference type="PANTHER" id="PTHR30383:SF5">
    <property type="entry name" value="SGNH HYDROLASE-TYPE ESTERASE DOMAIN-CONTAINING PROTEIN"/>
    <property type="match status" value="1"/>
</dbReference>
<proteinExistence type="predicted"/>
<dbReference type="Proteomes" id="UP000007177">
    <property type="component" value="Chromosome"/>
</dbReference>
<keyword evidence="2" id="KW-1185">Reference proteome</keyword>
<dbReference type="SUPFAM" id="SSF52266">
    <property type="entry name" value="SGNH hydrolase"/>
    <property type="match status" value="1"/>
</dbReference>
<dbReference type="OrthoDB" id="2513075at2"/>
<dbReference type="Gene3D" id="3.40.50.1110">
    <property type="entry name" value="SGNH hydrolase"/>
    <property type="match status" value="1"/>
</dbReference>
<dbReference type="EMBL" id="CP002987">
    <property type="protein sequence ID" value="AFA48612.1"/>
    <property type="molecule type" value="Genomic_DNA"/>
</dbReference>
<dbReference type="eggNOG" id="COG2755">
    <property type="taxonomic scope" value="Bacteria"/>
</dbReference>
<dbReference type="InterPro" id="IPR001087">
    <property type="entry name" value="GDSL"/>
</dbReference>
<dbReference type="PANTHER" id="PTHR30383">
    <property type="entry name" value="THIOESTERASE 1/PROTEASE 1/LYSOPHOSPHOLIPASE L1"/>
    <property type="match status" value="1"/>
</dbReference>
<protein>
    <submittedName>
        <fullName evidence="1">Uncharacterized protein</fullName>
    </submittedName>
</protein>
<dbReference type="KEGG" id="awo:Awo_c18320"/>
<dbReference type="InterPro" id="IPR051532">
    <property type="entry name" value="Ester_Hydrolysis_Enzymes"/>
</dbReference>
<sequence>MSFITENDVKMCVFGDSIGKGVIQQNESGRYGLVKIDLPDLVGQTNIILDNFSKMGSTVAKGLAIVKRHANKIASYDNVFLEFGGNDCNYAWDEIAESPQVEHIPKTPAVIFEKIYTQIIEEIKTNGGKPIMLSLPPLVPERYFEWFSQNLNKENLLKWLGSVNAIYRWQEMYNLQVVLLAKKLSTPLIDIRSEFLKKRRYEDYIGEDGIHPNRLGYELIYQTITQVMMKQTLINF</sequence>
<reference evidence="1 2" key="2">
    <citation type="journal article" date="2012" name="PLoS ONE">
        <title>An ancient pathway combining carbon dioxide fixation with the generation and utilization of a sodium ion gradient for ATP synthesis.</title>
        <authorList>
            <person name="Poehlein A."/>
            <person name="Schmidt S."/>
            <person name="Kaster A.K."/>
            <person name="Goenrich M."/>
            <person name="Vollmers J."/>
            <person name="Thurmer A."/>
            <person name="Bertsch J."/>
            <person name="Schuchmann K."/>
            <person name="Voigt B."/>
            <person name="Hecker M."/>
            <person name="Daniel R."/>
            <person name="Thauer R.K."/>
            <person name="Gottschalk G."/>
            <person name="Muller V."/>
        </authorList>
    </citation>
    <scope>NUCLEOTIDE SEQUENCE [LARGE SCALE GENOMIC DNA]</scope>
    <source>
        <strain evidence="2">ATCC 29683 / DSM 1030 / JCM 2381 / KCTC 1655 / WB1</strain>
    </source>
</reference>
<reference evidence="2" key="1">
    <citation type="submission" date="2011-07" db="EMBL/GenBank/DDBJ databases">
        <title>Complete genome sequence of Acetobacterium woodii.</title>
        <authorList>
            <person name="Poehlein A."/>
            <person name="Schmidt S."/>
            <person name="Kaster A.-K."/>
            <person name="Goenrich M."/>
            <person name="Vollmers J."/>
            <person name="Thuermer A."/>
            <person name="Gottschalk G."/>
            <person name="Thauer R.K."/>
            <person name="Daniel R."/>
            <person name="Mueller V."/>
        </authorList>
    </citation>
    <scope>NUCLEOTIDE SEQUENCE [LARGE SCALE GENOMIC DNA]</scope>
    <source>
        <strain evidence="2">ATCC 29683 / DSM 1030 / JCM 2381 / KCTC 1655 / WB1</strain>
    </source>
</reference>
<name>H6LIN8_ACEWD</name>
<dbReference type="HOGENOM" id="CLU_096786_0_0_9"/>
<evidence type="ECO:0000313" key="1">
    <source>
        <dbReference type="EMBL" id="AFA48612.1"/>
    </source>
</evidence>
<dbReference type="InterPro" id="IPR036514">
    <property type="entry name" value="SGNH_hydro_sf"/>
</dbReference>
<evidence type="ECO:0000313" key="2">
    <source>
        <dbReference type="Proteomes" id="UP000007177"/>
    </source>
</evidence>
<gene>
    <name evidence="1" type="ordered locus">Awo_c18320</name>
</gene>
<dbReference type="Pfam" id="PF00657">
    <property type="entry name" value="Lipase_GDSL"/>
    <property type="match status" value="1"/>
</dbReference>
<dbReference type="RefSeq" id="WP_014356212.1">
    <property type="nucleotide sequence ID" value="NC_016894.1"/>
</dbReference>
<dbReference type="STRING" id="931626.Awo_c18320"/>
<dbReference type="AlphaFoldDB" id="H6LIN8"/>